<proteinExistence type="predicted"/>
<evidence type="ECO:0000313" key="2">
    <source>
        <dbReference type="Proteomes" id="UP001060085"/>
    </source>
</evidence>
<organism evidence="1 2">
    <name type="scientific">Catharanthus roseus</name>
    <name type="common">Madagascar periwinkle</name>
    <name type="synonym">Vinca rosea</name>
    <dbReference type="NCBI Taxonomy" id="4058"/>
    <lineage>
        <taxon>Eukaryota</taxon>
        <taxon>Viridiplantae</taxon>
        <taxon>Streptophyta</taxon>
        <taxon>Embryophyta</taxon>
        <taxon>Tracheophyta</taxon>
        <taxon>Spermatophyta</taxon>
        <taxon>Magnoliopsida</taxon>
        <taxon>eudicotyledons</taxon>
        <taxon>Gunneridae</taxon>
        <taxon>Pentapetalae</taxon>
        <taxon>asterids</taxon>
        <taxon>lamiids</taxon>
        <taxon>Gentianales</taxon>
        <taxon>Apocynaceae</taxon>
        <taxon>Rauvolfioideae</taxon>
        <taxon>Vinceae</taxon>
        <taxon>Catharanthinae</taxon>
        <taxon>Catharanthus</taxon>
    </lineage>
</organism>
<evidence type="ECO:0000313" key="1">
    <source>
        <dbReference type="EMBL" id="KAI5661167.1"/>
    </source>
</evidence>
<name>A0ACC0AJP7_CATRO</name>
<dbReference type="EMBL" id="CM044705">
    <property type="protein sequence ID" value="KAI5661167.1"/>
    <property type="molecule type" value="Genomic_DNA"/>
</dbReference>
<accession>A0ACC0AJP7</accession>
<keyword evidence="2" id="KW-1185">Reference proteome</keyword>
<dbReference type="Proteomes" id="UP001060085">
    <property type="component" value="Linkage Group LG05"/>
</dbReference>
<protein>
    <submittedName>
        <fullName evidence="1">Uncharacterized protein</fullName>
    </submittedName>
</protein>
<gene>
    <name evidence="1" type="ORF">M9H77_20490</name>
</gene>
<reference evidence="2" key="1">
    <citation type="journal article" date="2023" name="Nat. Plants">
        <title>Single-cell RNA sequencing provides a high-resolution roadmap for understanding the multicellular compartmentation of specialized metabolism.</title>
        <authorList>
            <person name="Sun S."/>
            <person name="Shen X."/>
            <person name="Li Y."/>
            <person name="Li Y."/>
            <person name="Wang S."/>
            <person name="Li R."/>
            <person name="Zhang H."/>
            <person name="Shen G."/>
            <person name="Guo B."/>
            <person name="Wei J."/>
            <person name="Xu J."/>
            <person name="St-Pierre B."/>
            <person name="Chen S."/>
            <person name="Sun C."/>
        </authorList>
    </citation>
    <scope>NUCLEOTIDE SEQUENCE [LARGE SCALE GENOMIC DNA]</scope>
</reference>
<comment type="caution">
    <text evidence="1">The sequence shown here is derived from an EMBL/GenBank/DDBJ whole genome shotgun (WGS) entry which is preliminary data.</text>
</comment>
<sequence length="237" mass="26028">MQMYQAYPEFEINLQHILNVVADNCLEIATDKSGCCVLQQCVAHAKGEPQIRLLAEIVANALVLSEHPYGNYVVQFIVSLKMPQVTADILEQLAGNYVSLSTNKYGSNVVEKCMKESSEDQAMQIIDEIIRSKSFLAVLQDAYGNYVAQSAYAIAKGPIRQAMVNLIQMHYSYLHSHPHGKRVLAKTRGGGGGAGKLRKEHKATKLAVSQLVCNQANTSLPEIPKPDFAEARDSHVG</sequence>